<feature type="compositionally biased region" description="Low complexity" evidence="1">
    <location>
        <begin position="1341"/>
        <end position="1353"/>
    </location>
</feature>
<evidence type="ECO:0000313" key="3">
    <source>
        <dbReference type="EMBL" id="KAG8176252.1"/>
    </source>
</evidence>
<dbReference type="InterPro" id="IPR001739">
    <property type="entry name" value="Methyl_CpG_DNA-bd"/>
</dbReference>
<feature type="compositionally biased region" description="Low complexity" evidence="1">
    <location>
        <begin position="2004"/>
        <end position="2028"/>
    </location>
</feature>
<proteinExistence type="predicted"/>
<dbReference type="SUPFAM" id="SSF52058">
    <property type="entry name" value="L domain-like"/>
    <property type="match status" value="1"/>
</dbReference>
<dbReference type="Gene3D" id="1.20.1280.50">
    <property type="match status" value="1"/>
</dbReference>
<feature type="compositionally biased region" description="Basic residues" evidence="1">
    <location>
        <begin position="857"/>
        <end position="874"/>
    </location>
</feature>
<keyword evidence="4" id="KW-1185">Reference proteome</keyword>
<feature type="compositionally biased region" description="Basic and acidic residues" evidence="1">
    <location>
        <begin position="1269"/>
        <end position="1281"/>
    </location>
</feature>
<evidence type="ECO:0000256" key="1">
    <source>
        <dbReference type="SAM" id="MobiDB-lite"/>
    </source>
</evidence>
<feature type="compositionally biased region" description="Polar residues" evidence="1">
    <location>
        <begin position="1400"/>
        <end position="1409"/>
    </location>
</feature>
<dbReference type="SUPFAM" id="SSF81383">
    <property type="entry name" value="F-box domain"/>
    <property type="match status" value="1"/>
</dbReference>
<feature type="region of interest" description="Disordered" evidence="1">
    <location>
        <begin position="2286"/>
        <end position="2305"/>
    </location>
</feature>
<feature type="compositionally biased region" description="Basic residues" evidence="1">
    <location>
        <begin position="934"/>
        <end position="954"/>
    </location>
</feature>
<comment type="caution">
    <text evidence="3">The sequence shown here is derived from an EMBL/GenBank/DDBJ whole genome shotgun (WGS) entry which is preliminary data.</text>
</comment>
<feature type="domain" description="MBD" evidence="2">
    <location>
        <begin position="1862"/>
        <end position="1935"/>
    </location>
</feature>
<dbReference type="InterPro" id="IPR032675">
    <property type="entry name" value="LRR_dom_sf"/>
</dbReference>
<feature type="compositionally biased region" description="Basic and acidic residues" evidence="1">
    <location>
        <begin position="976"/>
        <end position="986"/>
    </location>
</feature>
<dbReference type="EMBL" id="JAFNEN010000903">
    <property type="protein sequence ID" value="KAG8176252.1"/>
    <property type="molecule type" value="Genomic_DNA"/>
</dbReference>
<feature type="region of interest" description="Disordered" evidence="1">
    <location>
        <begin position="911"/>
        <end position="995"/>
    </location>
</feature>
<feature type="compositionally biased region" description="Basic and acidic residues" evidence="1">
    <location>
        <begin position="1381"/>
        <end position="1390"/>
    </location>
</feature>
<feature type="compositionally biased region" description="Basic residues" evidence="1">
    <location>
        <begin position="1565"/>
        <end position="1574"/>
    </location>
</feature>
<feature type="region of interest" description="Disordered" evidence="1">
    <location>
        <begin position="2411"/>
        <end position="2436"/>
    </location>
</feature>
<feature type="compositionally biased region" description="Polar residues" evidence="1">
    <location>
        <begin position="838"/>
        <end position="848"/>
    </location>
</feature>
<feature type="region of interest" description="Disordered" evidence="1">
    <location>
        <begin position="2364"/>
        <end position="2391"/>
    </location>
</feature>
<feature type="compositionally biased region" description="Basic and acidic residues" evidence="1">
    <location>
        <begin position="1354"/>
        <end position="1371"/>
    </location>
</feature>
<feature type="compositionally biased region" description="Low complexity" evidence="1">
    <location>
        <begin position="696"/>
        <end position="707"/>
    </location>
</feature>
<protein>
    <recommendedName>
        <fullName evidence="2">MBD domain-containing protein</fullName>
    </recommendedName>
</protein>
<gene>
    <name evidence="3" type="ORF">JTE90_021349</name>
</gene>
<dbReference type="InterPro" id="IPR001810">
    <property type="entry name" value="F-box_dom"/>
</dbReference>
<organism evidence="3 4">
    <name type="scientific">Oedothorax gibbosus</name>
    <dbReference type="NCBI Taxonomy" id="931172"/>
    <lineage>
        <taxon>Eukaryota</taxon>
        <taxon>Metazoa</taxon>
        <taxon>Ecdysozoa</taxon>
        <taxon>Arthropoda</taxon>
        <taxon>Chelicerata</taxon>
        <taxon>Arachnida</taxon>
        <taxon>Araneae</taxon>
        <taxon>Araneomorphae</taxon>
        <taxon>Entelegynae</taxon>
        <taxon>Araneoidea</taxon>
        <taxon>Linyphiidae</taxon>
        <taxon>Erigoninae</taxon>
        <taxon>Oedothorax</taxon>
    </lineage>
</organism>
<evidence type="ECO:0000313" key="4">
    <source>
        <dbReference type="Proteomes" id="UP000827092"/>
    </source>
</evidence>
<feature type="compositionally biased region" description="Polar residues" evidence="1">
    <location>
        <begin position="1242"/>
        <end position="1268"/>
    </location>
</feature>
<dbReference type="SUPFAM" id="SSF54171">
    <property type="entry name" value="DNA-binding domain"/>
    <property type="match status" value="1"/>
</dbReference>
<dbReference type="Gene3D" id="3.80.10.10">
    <property type="entry name" value="Ribonuclease Inhibitor"/>
    <property type="match status" value="1"/>
</dbReference>
<dbReference type="InterPro" id="IPR036047">
    <property type="entry name" value="F-box-like_dom_sf"/>
</dbReference>
<accession>A0AAV6TXP4</accession>
<dbReference type="Proteomes" id="UP000827092">
    <property type="component" value="Unassembled WGS sequence"/>
</dbReference>
<feature type="compositionally biased region" description="Basic residues" evidence="1">
    <location>
        <begin position="192"/>
        <end position="206"/>
    </location>
</feature>
<feature type="region of interest" description="Disordered" evidence="1">
    <location>
        <begin position="1828"/>
        <end position="1854"/>
    </location>
</feature>
<dbReference type="InterPro" id="IPR052283">
    <property type="entry name" value="GenomicStab_NeuMorph_Reg"/>
</dbReference>
<dbReference type="Gene3D" id="3.30.890.10">
    <property type="entry name" value="Methyl-cpg-binding Protein 2, Chain A"/>
    <property type="match status" value="1"/>
</dbReference>
<feature type="compositionally biased region" description="Low complexity" evidence="1">
    <location>
        <begin position="2058"/>
        <end position="2070"/>
    </location>
</feature>
<dbReference type="CDD" id="cd00122">
    <property type="entry name" value="MBD"/>
    <property type="match status" value="1"/>
</dbReference>
<feature type="compositionally biased region" description="Polar residues" evidence="1">
    <location>
        <begin position="2364"/>
        <end position="2380"/>
    </location>
</feature>
<feature type="region of interest" description="Disordered" evidence="1">
    <location>
        <begin position="530"/>
        <end position="551"/>
    </location>
</feature>
<feature type="region of interest" description="Disordered" evidence="1">
    <location>
        <begin position="1242"/>
        <end position="1453"/>
    </location>
</feature>
<feature type="region of interest" description="Disordered" evidence="1">
    <location>
        <begin position="670"/>
        <end position="709"/>
    </location>
</feature>
<evidence type="ECO:0000259" key="2">
    <source>
        <dbReference type="PROSITE" id="PS50982"/>
    </source>
</evidence>
<feature type="region of interest" description="Disordered" evidence="1">
    <location>
        <begin position="838"/>
        <end position="880"/>
    </location>
</feature>
<feature type="region of interest" description="Disordered" evidence="1">
    <location>
        <begin position="1997"/>
        <end position="2084"/>
    </location>
</feature>
<feature type="compositionally biased region" description="Basic and acidic residues" evidence="1">
    <location>
        <begin position="2045"/>
        <end position="2057"/>
    </location>
</feature>
<reference evidence="3 4" key="1">
    <citation type="journal article" date="2022" name="Nat. Ecol. Evol.">
        <title>A masculinizing supergene underlies an exaggerated male reproductive morph in a spider.</title>
        <authorList>
            <person name="Hendrickx F."/>
            <person name="De Corte Z."/>
            <person name="Sonet G."/>
            <person name="Van Belleghem S.M."/>
            <person name="Kostlbacher S."/>
            <person name="Vangestel C."/>
        </authorList>
    </citation>
    <scope>NUCLEOTIDE SEQUENCE [LARGE SCALE GENOMIC DNA]</scope>
    <source>
        <strain evidence="3">W744_W776</strain>
    </source>
</reference>
<dbReference type="SMART" id="SM00391">
    <property type="entry name" value="MBD"/>
    <property type="match status" value="1"/>
</dbReference>
<feature type="region of interest" description="Disordered" evidence="1">
    <location>
        <begin position="791"/>
        <end position="815"/>
    </location>
</feature>
<dbReference type="PANTHER" id="PTHR15739:SF5">
    <property type="entry name" value="LD23158P"/>
    <property type="match status" value="1"/>
</dbReference>
<dbReference type="PROSITE" id="PS50982">
    <property type="entry name" value="MBD"/>
    <property type="match status" value="1"/>
</dbReference>
<feature type="region of interest" description="Disordered" evidence="1">
    <location>
        <begin position="21"/>
        <end position="57"/>
    </location>
</feature>
<sequence length="2848" mass="314877">MAAIMSDDEYDLFGKSNRRRCVKGRSTYMEQPDNSTQQDVKAPDNFNSSESYSQSGNNDFVDVDDVDEEAVTIDLSAFLNSNPLLAESLTENDVDSAASTESHSQFRVTTDSSQIVIKDLPLSSPNEKNEVECTVDPVSSEPIPPVVEPQPPAAVCANSIDVCPKNALIETIQESVSIKENIINGSTQSPKKQFKPKVTGHPRPLKSSKNVLSRIRNFNKNNVRIFGKYPKVECEMLDIDQLVKNNEIKVGNWPYVPVVRKPKINKNVNSIKKGNPLIIRPSPKLFNKPISFNRVVGTLSKARSILVDSLDSKMLKTNTLQQPPNNFSKPSFVSGEKLIKILHRNVTDARLNLQNQKFPMITSVNKVMGSPKAFKLISPKTNITTKSEKNIGNFGTPILPKPSAETGISPMMLKDFTVIQPYVEDTTSPIRPKPILTVPLDIVPNIEAVSQPTIHSSPVKSPQKPLKPSQSVFLNGGIQQISVPKKIGKLVTPKFTKLSKPLNVNETFAKPPMSATSAVVDAMTSVFNKNSSNKVKPKQSTNKPSAAVSSSGFPGLACNAYNSTLNDMLFGFDDFGDEPFDDVNDPIDDFSAEPCSSSAILDTTNNQTVEDIEIPNIENKNTSKTCSDVKSVNKDTPKTKVKRKKNVIEPIIDSDTWSASEGEIDSARIRMSVTAKKNQRKLSNTTLSRKNRRSSSSHSRTLSQDSDSALDKVCGTRIKGKKQKEINIGPATESEICLGKADIATSDPISEHQDLEKNVDFEPSSDSNSRNLEETIDVCESEDLDIVKSPKAKKETIHNHVNDSPKKLSTKDIKERTSSVNEEISDSIETEITRISKSKSATKQNSFKGKSRIVLTKGKRNQTKFQIKKKKVSKKLSPSEIKKLSRPANIIKEINTITGASLPYVNIKKGKTVSAEESQDNSKSDIGNSDTNKKSKSPKQKKVPSPKTKNKKNKTLQVLFKRPTRRSSMRSPSTQENDKLSDHDNECSSLSETSLNSSVNDSFIDKVHSTEDEAFGLEALASVSEMKSAEIFKEQNAQATSSDNVDENLTAIATNSEATLSEEISADDKVTEVNSIEKSHKCLITSESRSETQLSTSSNLSGNQGILERPFNSITDYLRKTSTIEHQHEENIAVETSIDNADSAEMPSSENIVPEDSASSTNNLVNLNTKDATLLSEVVSTENEKVSEPNELKIETSFSEVNVEATKAIDIKHDTSETGLSHSKLSELSETTCDSKVENKLTFNASNSKPQETSLSESKIDNGENTDTSQEKIHGRPKKTEAQNQSNTPDSKQEEILSVSECNTPNKNNNLEEKKRGRPRKSKSLDQADPTVPNLKPKVRLSLSELSSSSESISKQEKKTIAGTEHSEKLSFPELSTSRENVTEPDEKTHGRPRTRKSVTDNNALNSDSRQSERLSLPELISSSGDTSEVKTRGKTKKIKGITDAPDSRQEELTGSELNICSKNIHIFEEKIHGRPKRIKTLKQTDTPIPNLGQKEISSMSELNTSSENINVLEDKRHKNKKNLTSTPVTKKNTSLNMDISIVSEKQNSIVCEGGTVSKILQVSKSKKSNRNKSKGLSSPDTKNISADALDTLPALTSGNNASLENNQISDTDSITKIKTCPKVKISVAKNVRGQSRHRSSRNWYISERKPSIDSIPSDEITVLKPSERAELNRMKELKSPNSRVRPETSDKEENVESTTFITNAIVHVDATDIAADDEILAIDTHTKNQFIIRDLLNNIITSIATKANEETLEPDTSIDLPVPLDKIKGEPIDEYEAGTADLSIVKVESLPSIAADKRKSIKKSWKMGRSPVCVMAEAIISTSKKKAAPKIKPKVSTPKTPPVSAPPKSVQSAPPRIRLKNFSSEAVTIPFTQGWMRELVNRAESKPGKKVSDVYYFAPEGKKLRSMVDIGNYLSRHPEIKLTLENFTFAKELVYRAPFEIERDAKQNSIWKNIKNEPSFSETPKSSSTPKITKFLKGANASPAVTSTPRLQLDKTIKKEVCTPSKETVSKSSTESTITDTFITTSSGRQTKRKVPFDNSEPEPTPKRTRTTEKPHSLAGAGSTLSGSLQIGVPHSPSFESSIKKNEATNKKISESQLALKNLDSKSSASSRPVVVKLPSQEVKLPPLKRAKVQTGYTDAQEQYIQPPCTPRCLVPKYMHPTVQCQLCLRFFHPKCVGSKTLKFACRPCSLTKLAQYSTQKYPTINSFVDIAYEGNVFDFPDDFDMSLLVPEISMNTRQPISEPSSKTFNISCTPIRFSNPDGNASASPPSSFASKSPQLLSHLLDGNVPRSDSATPILSPEQLPKNPPFLLPANLKPSGNTKMYRVRLPAGADSVQLPNSIIIRRLPDRRIVVCSGAAVQKDQSADNAKISPSTSNASPVGPTASTSTISSIPCSIKLESVRSLANRANCVTDPTSPRGNSPNSVERTYSKQQPSRLLNTVQCDNSLSNIRNTTDKPPTKQVDEAGKKKLMGGAECLSLVFKFLNVQSLLRVSEVNRTWRYLALKNHLWKKVSFRGLQIKDWKKCCKFLHDRETEHLDLRGILHPNVFRPFMNLEKNVSMLIKLEELIVNHIPPYLLKAIISNLPQLRRLECNFVTTACTEPAIWKIPCDIELEPFRCLGRLVRLKIGSGGGIRLGSGPNFVMPYLPNLRHVVLTGFDFHSHVNLEFLSQLNDLISLELGNISSIEPEVYPLLGTLTNLKSLRLENGGSIDEVKFSEALSKMKSLEVLELMNFKVSSGLADCFKNLTQLIHVNVWPDQTTEHAVINQNLLTALSNVKNPRYVCWGIIGEGDTQLEVIHLRHPDSTETRELILEDLFKALVQMFRECRVEVKCVPRKNWREFCSTRK</sequence>
<dbReference type="GO" id="GO:0003677">
    <property type="term" value="F:DNA binding"/>
    <property type="evidence" value="ECO:0007669"/>
    <property type="project" value="InterPro"/>
</dbReference>
<dbReference type="PANTHER" id="PTHR15739">
    <property type="entry name" value="ZINC FINGER PROTEIN"/>
    <property type="match status" value="1"/>
</dbReference>
<name>A0AAV6TXP4_9ARAC</name>
<dbReference type="Pfam" id="PF12937">
    <property type="entry name" value="F-box-like"/>
    <property type="match status" value="1"/>
</dbReference>
<feature type="compositionally biased region" description="Polar residues" evidence="1">
    <location>
        <begin position="2414"/>
        <end position="2436"/>
    </location>
</feature>
<feature type="compositionally biased region" description="Polar residues" evidence="1">
    <location>
        <begin position="1300"/>
        <end position="1309"/>
    </location>
</feature>
<feature type="compositionally biased region" description="Polar residues" evidence="1">
    <location>
        <begin position="28"/>
        <end position="57"/>
    </location>
</feature>
<dbReference type="Pfam" id="PF01429">
    <property type="entry name" value="MBD"/>
    <property type="match status" value="1"/>
</dbReference>
<feature type="region of interest" description="Disordered" evidence="1">
    <location>
        <begin position="1564"/>
        <end position="1586"/>
    </location>
</feature>
<dbReference type="InterPro" id="IPR016177">
    <property type="entry name" value="DNA-bd_dom_sf"/>
</dbReference>
<feature type="region of interest" description="Disordered" evidence="1">
    <location>
        <begin position="187"/>
        <end position="206"/>
    </location>
</feature>